<evidence type="ECO:0000256" key="1">
    <source>
        <dbReference type="SAM" id="Phobius"/>
    </source>
</evidence>
<keyword evidence="1" id="KW-0812">Transmembrane</keyword>
<keyword evidence="1" id="KW-1133">Transmembrane helix</keyword>
<evidence type="ECO:0000313" key="3">
    <source>
        <dbReference type="Proteomes" id="UP000054729"/>
    </source>
</evidence>
<feature type="transmembrane region" description="Helical" evidence="1">
    <location>
        <begin position="42"/>
        <end position="67"/>
    </location>
</feature>
<evidence type="ECO:0000313" key="2">
    <source>
        <dbReference type="EMBL" id="KTD75230.1"/>
    </source>
</evidence>
<gene>
    <name evidence="2" type="ORF">Lwal_3271</name>
</gene>
<comment type="caution">
    <text evidence="2">The sequence shown here is derived from an EMBL/GenBank/DDBJ whole genome shotgun (WGS) entry which is preliminary data.</text>
</comment>
<reference evidence="2 3" key="1">
    <citation type="submission" date="2015-11" db="EMBL/GenBank/DDBJ databases">
        <title>Genomic analysis of 38 Legionella species identifies large and diverse effector repertoires.</title>
        <authorList>
            <person name="Burstein D."/>
            <person name="Amaro F."/>
            <person name="Zusman T."/>
            <person name="Lifshitz Z."/>
            <person name="Cohen O."/>
            <person name="Gilbert J.A."/>
            <person name="Pupko T."/>
            <person name="Shuman H.A."/>
            <person name="Segal G."/>
        </authorList>
    </citation>
    <scope>NUCLEOTIDE SEQUENCE [LARGE SCALE GENOMIC DNA]</scope>
    <source>
        <strain evidence="2 3">ATCC 51914</strain>
    </source>
</reference>
<proteinExistence type="predicted"/>
<name>A0A0W1A1J6_9GAMM</name>
<dbReference type="Proteomes" id="UP000054729">
    <property type="component" value="Unassembled WGS sequence"/>
</dbReference>
<dbReference type="STRING" id="66969.Lwal_3271"/>
<keyword evidence="3" id="KW-1185">Reference proteome</keyword>
<feature type="transmembrane region" description="Helical" evidence="1">
    <location>
        <begin position="12"/>
        <end position="30"/>
    </location>
</feature>
<dbReference type="AlphaFoldDB" id="A0A0W1A1J6"/>
<sequence length="68" mass="7484">MTSLLSSHSLLILLGILFFMGIILITLAKGSSGHKMNFITRLGFYLALVSSLIFAIVLFLDVLPLFLK</sequence>
<organism evidence="2 3">
    <name type="scientific">Legionella waltersii</name>
    <dbReference type="NCBI Taxonomy" id="66969"/>
    <lineage>
        <taxon>Bacteria</taxon>
        <taxon>Pseudomonadati</taxon>
        <taxon>Pseudomonadota</taxon>
        <taxon>Gammaproteobacteria</taxon>
        <taxon>Legionellales</taxon>
        <taxon>Legionellaceae</taxon>
        <taxon>Legionella</taxon>
    </lineage>
</organism>
<accession>A0A0W1A1J6</accession>
<keyword evidence="1" id="KW-0472">Membrane</keyword>
<dbReference type="EMBL" id="LNZB01000060">
    <property type="protein sequence ID" value="KTD75230.1"/>
    <property type="molecule type" value="Genomic_DNA"/>
</dbReference>
<evidence type="ECO:0008006" key="4">
    <source>
        <dbReference type="Google" id="ProtNLM"/>
    </source>
</evidence>
<protein>
    <recommendedName>
        <fullName evidence="4">Transmembrane protein</fullName>
    </recommendedName>
</protein>
<dbReference type="PATRIC" id="fig|66969.6.peg.3565"/>